<gene>
    <name evidence="5" type="primary">100635919</name>
</gene>
<dbReference type="GO" id="GO:0005856">
    <property type="term" value="C:cytoskeleton"/>
    <property type="evidence" value="ECO:0007669"/>
    <property type="project" value="UniProtKB-SubCell"/>
</dbReference>
<name>A0A1X7TLP7_AMPQE</name>
<feature type="region of interest" description="Disordered" evidence="4">
    <location>
        <begin position="26"/>
        <end position="53"/>
    </location>
</feature>
<dbReference type="PANTHER" id="PTHR10901">
    <property type="entry name" value="TROPOMODULIN"/>
    <property type="match status" value="1"/>
</dbReference>
<organism evidence="5">
    <name type="scientific">Amphimedon queenslandica</name>
    <name type="common">Sponge</name>
    <dbReference type="NCBI Taxonomy" id="400682"/>
    <lineage>
        <taxon>Eukaryota</taxon>
        <taxon>Metazoa</taxon>
        <taxon>Porifera</taxon>
        <taxon>Demospongiae</taxon>
        <taxon>Heteroscleromorpha</taxon>
        <taxon>Haplosclerida</taxon>
        <taxon>Niphatidae</taxon>
        <taxon>Amphimedon</taxon>
    </lineage>
</organism>
<dbReference type="EnsemblMetazoa" id="XM_020003317.1">
    <property type="protein sequence ID" value="XP_019858876.1"/>
    <property type="gene ID" value="LOC100635919"/>
</dbReference>
<reference evidence="5" key="2">
    <citation type="submission" date="2017-05" db="UniProtKB">
        <authorList>
            <consortium name="EnsemblMetazoa"/>
        </authorList>
    </citation>
    <scope>IDENTIFICATION</scope>
</reference>
<comment type="subcellular location">
    <subcellularLocation>
        <location evidence="1">Cytoplasm</location>
        <location evidence="1">Cytoskeleton</location>
    </subcellularLocation>
</comment>
<keyword evidence="2" id="KW-0963">Cytoplasm</keyword>
<dbReference type="AlphaFoldDB" id="A0A1X7TLP7"/>
<dbReference type="GO" id="GO:0051694">
    <property type="term" value="P:pointed-end actin filament capping"/>
    <property type="evidence" value="ECO:0007669"/>
    <property type="project" value="InterPro"/>
</dbReference>
<dbReference type="SUPFAM" id="SSF52047">
    <property type="entry name" value="RNI-like"/>
    <property type="match status" value="1"/>
</dbReference>
<keyword evidence="6" id="KW-1185">Reference proteome</keyword>
<dbReference type="KEGG" id="aqu:100635919"/>
<dbReference type="eggNOG" id="KOG3735">
    <property type="taxonomic scope" value="Eukaryota"/>
</dbReference>
<dbReference type="InterPro" id="IPR032675">
    <property type="entry name" value="LRR_dom_sf"/>
</dbReference>
<dbReference type="OrthoDB" id="2163268at2759"/>
<keyword evidence="3" id="KW-0206">Cytoskeleton</keyword>
<reference evidence="6" key="1">
    <citation type="journal article" date="2010" name="Nature">
        <title>The Amphimedon queenslandica genome and the evolution of animal complexity.</title>
        <authorList>
            <person name="Srivastava M."/>
            <person name="Simakov O."/>
            <person name="Chapman J."/>
            <person name="Fahey B."/>
            <person name="Gauthier M.E."/>
            <person name="Mitros T."/>
            <person name="Richards G.S."/>
            <person name="Conaco C."/>
            <person name="Dacre M."/>
            <person name="Hellsten U."/>
            <person name="Larroux C."/>
            <person name="Putnam N.H."/>
            <person name="Stanke M."/>
            <person name="Adamska M."/>
            <person name="Darling A."/>
            <person name="Degnan S.M."/>
            <person name="Oakley T.H."/>
            <person name="Plachetzki D.C."/>
            <person name="Zhai Y."/>
            <person name="Adamski M."/>
            <person name="Calcino A."/>
            <person name="Cummins S.F."/>
            <person name="Goodstein D.M."/>
            <person name="Harris C."/>
            <person name="Jackson D.J."/>
            <person name="Leys S.P."/>
            <person name="Shu S."/>
            <person name="Woodcroft B.J."/>
            <person name="Vervoort M."/>
            <person name="Kosik K.S."/>
            <person name="Manning G."/>
            <person name="Degnan B.M."/>
            <person name="Rokhsar D.S."/>
        </authorList>
    </citation>
    <scope>NUCLEOTIDE SEQUENCE [LARGE SCALE GENOMIC DNA]</scope>
</reference>
<dbReference type="GO" id="GO:0007015">
    <property type="term" value="P:actin filament organization"/>
    <property type="evidence" value="ECO:0007669"/>
    <property type="project" value="TreeGrafter"/>
</dbReference>
<dbReference type="Pfam" id="PF03250">
    <property type="entry name" value="Tropomodulin"/>
    <property type="match status" value="1"/>
</dbReference>
<protein>
    <recommendedName>
        <fullName evidence="7">Tropomodulin</fullName>
    </recommendedName>
</protein>
<dbReference type="InParanoid" id="A0A1X7TLP7"/>
<evidence type="ECO:0000256" key="3">
    <source>
        <dbReference type="ARBA" id="ARBA00023212"/>
    </source>
</evidence>
<evidence type="ECO:0000256" key="1">
    <source>
        <dbReference type="ARBA" id="ARBA00004245"/>
    </source>
</evidence>
<dbReference type="InterPro" id="IPR004934">
    <property type="entry name" value="TMOD"/>
</dbReference>
<evidence type="ECO:0000313" key="5">
    <source>
        <dbReference type="EnsemblMetazoa" id="Aqu2.1.15745_001"/>
    </source>
</evidence>
<dbReference type="FunCoup" id="A0A1X7TLP7">
    <property type="interactions" value="395"/>
</dbReference>
<dbReference type="Gene3D" id="3.80.10.10">
    <property type="entry name" value="Ribonuclease Inhibitor"/>
    <property type="match status" value="1"/>
</dbReference>
<dbReference type="PANTHER" id="PTHR10901:SF6">
    <property type="entry name" value="TROPOMODULIN, ISOFORM N"/>
    <property type="match status" value="1"/>
</dbReference>
<evidence type="ECO:0008006" key="7">
    <source>
        <dbReference type="Google" id="ProtNLM"/>
    </source>
</evidence>
<evidence type="ECO:0000313" key="6">
    <source>
        <dbReference type="Proteomes" id="UP000007879"/>
    </source>
</evidence>
<dbReference type="GO" id="GO:0005523">
    <property type="term" value="F:tropomyosin binding"/>
    <property type="evidence" value="ECO:0007669"/>
    <property type="project" value="InterPro"/>
</dbReference>
<sequence>MADDIEDEDFLLSQLTAEEIAELSEIIDPDNELLPASDRLPPQTKKKPTGPYDRQHLLEHLRKEALASKVGDDYTPFIKQKREEVREKKKENTAPAAKPKNYLSEFDDILSEMDDDQLAELAQELGIHGMLTQDQSRGDITASKVSSFSTQKLNKLLSAKGNDESDHADLDQVIQSVQEDDPSLTDLNLNNHPLITPEIIHQLLTALEGNTHVTKLSLANIKFNDDHAASLGSILSDNRSLLMINLDSNRLGNEGIRAIMKALVDNFTLQEIRLCNQYSKGGHRIEAEIGKYLEKNKTIRKLGYSFTCNGPRMEVEKWIMRNIDLQRQRRMYDSR</sequence>
<dbReference type="Proteomes" id="UP000007879">
    <property type="component" value="Unassembled WGS sequence"/>
</dbReference>
<dbReference type="STRING" id="400682.A0A1X7TLP7"/>
<evidence type="ECO:0000256" key="4">
    <source>
        <dbReference type="SAM" id="MobiDB-lite"/>
    </source>
</evidence>
<evidence type="ECO:0000256" key="2">
    <source>
        <dbReference type="ARBA" id="ARBA00022490"/>
    </source>
</evidence>
<dbReference type="EnsemblMetazoa" id="Aqu2.1.15745_001">
    <property type="protein sequence ID" value="Aqu2.1.15745_001"/>
    <property type="gene ID" value="Aqu2.1.15745"/>
</dbReference>
<proteinExistence type="predicted"/>
<accession>A0A1X7TLP7</accession>